<evidence type="ECO:0000313" key="2">
    <source>
        <dbReference type="EMBL" id="CAC9972547.1"/>
    </source>
</evidence>
<comment type="caution">
    <text evidence="2">The sequence shown here is derived from an EMBL/GenBank/DDBJ whole genome shotgun (WGS) entry which is preliminary data.</text>
</comment>
<sequence>MSNTFHQIYIQAVFAVKYREAQITNDCKSKILSVIGNLINETGCKTIIVNGTEDHVHCLLALKPTISVSDLMKAVKGKSSKYINDHLLTKCKFEWQEGYGVFSYSKSHIDAVYKYIENQEEHHKKQNFKEEYSSFLNKHNAKFDERCLFENLI</sequence>
<dbReference type="RefSeq" id="WP_180856144.1">
    <property type="nucleotide sequence ID" value="NZ_CAIJDE010000017.1"/>
</dbReference>
<dbReference type="InterPro" id="IPR036515">
    <property type="entry name" value="Transposase_17_sf"/>
</dbReference>
<dbReference type="Proteomes" id="UP000533639">
    <property type="component" value="Unassembled WGS sequence"/>
</dbReference>
<dbReference type="SMART" id="SM01321">
    <property type="entry name" value="Y1_Tnp"/>
    <property type="match status" value="1"/>
</dbReference>
<dbReference type="InterPro" id="IPR002686">
    <property type="entry name" value="Transposase_17"/>
</dbReference>
<dbReference type="SUPFAM" id="SSF143422">
    <property type="entry name" value="Transposase IS200-like"/>
    <property type="match status" value="1"/>
</dbReference>
<keyword evidence="3" id="KW-1185">Reference proteome</keyword>
<gene>
    <name evidence="2" type="primary">tnpA_1</name>
    <name evidence="2" type="ORF">FLAPXU55_00223</name>
</gene>
<name>A0A9N8IYD7_9FLAO</name>
<dbReference type="GO" id="GO:0004803">
    <property type="term" value="F:transposase activity"/>
    <property type="evidence" value="ECO:0007669"/>
    <property type="project" value="InterPro"/>
</dbReference>
<accession>A0A9N8IYD7</accession>
<protein>
    <submittedName>
        <fullName evidence="2">IS200/IS605 family transposase</fullName>
    </submittedName>
</protein>
<feature type="domain" description="Transposase IS200-like" evidence="1">
    <location>
        <begin position="5"/>
        <end position="119"/>
    </location>
</feature>
<reference evidence="2 3" key="1">
    <citation type="submission" date="2020-06" db="EMBL/GenBank/DDBJ databases">
        <authorList>
            <person name="Criscuolo A."/>
        </authorList>
    </citation>
    <scope>NUCLEOTIDE SEQUENCE [LARGE SCALE GENOMIC DNA]</scope>
    <source>
        <strain evidence="2">PXU-55</strain>
    </source>
</reference>
<dbReference type="EMBL" id="CAIJDE010000017">
    <property type="protein sequence ID" value="CAC9972547.1"/>
    <property type="molecule type" value="Genomic_DNA"/>
</dbReference>
<dbReference type="PANTHER" id="PTHR33360:SF2">
    <property type="entry name" value="TRANSPOSASE FOR INSERTION SEQUENCE ELEMENT IS200"/>
    <property type="match status" value="1"/>
</dbReference>
<evidence type="ECO:0000313" key="3">
    <source>
        <dbReference type="Proteomes" id="UP000533639"/>
    </source>
</evidence>
<proteinExistence type="predicted"/>
<dbReference type="AlphaFoldDB" id="A0A9N8IYD7"/>
<dbReference type="GO" id="GO:0003677">
    <property type="term" value="F:DNA binding"/>
    <property type="evidence" value="ECO:0007669"/>
    <property type="project" value="InterPro"/>
</dbReference>
<organism evidence="2 3">
    <name type="scientific">Flavobacterium panici</name>
    <dbReference type="NCBI Taxonomy" id="2654843"/>
    <lineage>
        <taxon>Bacteria</taxon>
        <taxon>Pseudomonadati</taxon>
        <taxon>Bacteroidota</taxon>
        <taxon>Flavobacteriia</taxon>
        <taxon>Flavobacteriales</taxon>
        <taxon>Flavobacteriaceae</taxon>
        <taxon>Flavobacterium</taxon>
    </lineage>
</organism>
<dbReference type="GO" id="GO:0006313">
    <property type="term" value="P:DNA transposition"/>
    <property type="evidence" value="ECO:0007669"/>
    <property type="project" value="InterPro"/>
</dbReference>
<dbReference type="Pfam" id="PF01797">
    <property type="entry name" value="Y1_Tnp"/>
    <property type="match status" value="1"/>
</dbReference>
<dbReference type="NCBIfam" id="NF033573">
    <property type="entry name" value="transpos_IS200"/>
    <property type="match status" value="1"/>
</dbReference>
<dbReference type="Gene3D" id="3.30.70.1290">
    <property type="entry name" value="Transposase IS200-like"/>
    <property type="match status" value="1"/>
</dbReference>
<dbReference type="PANTHER" id="PTHR33360">
    <property type="entry name" value="TRANSPOSASE FOR INSERTION SEQUENCE ELEMENT IS200"/>
    <property type="match status" value="1"/>
</dbReference>
<evidence type="ECO:0000259" key="1">
    <source>
        <dbReference type="SMART" id="SM01321"/>
    </source>
</evidence>